<dbReference type="AlphaFoldDB" id="A0ABD5NMV2"/>
<organism evidence="5 6">
    <name type="scientific">Halovivax cerinus</name>
    <dbReference type="NCBI Taxonomy" id="1487865"/>
    <lineage>
        <taxon>Archaea</taxon>
        <taxon>Methanobacteriati</taxon>
        <taxon>Methanobacteriota</taxon>
        <taxon>Stenosarchaea group</taxon>
        <taxon>Halobacteria</taxon>
        <taxon>Halobacteriales</taxon>
        <taxon>Natrialbaceae</taxon>
        <taxon>Halovivax</taxon>
    </lineage>
</organism>
<protein>
    <submittedName>
        <fullName evidence="5">DapH/DapD/GlmU-related protein</fullName>
    </submittedName>
</protein>
<dbReference type="PANTHER" id="PTHR43300:SF10">
    <property type="entry name" value="2,3,4,5-TETRAHYDROPYRIDINE-2,6-DICARBOXYLATE N-ACETYLTRANSFERASE"/>
    <property type="match status" value="1"/>
</dbReference>
<dbReference type="Proteomes" id="UP001595846">
    <property type="component" value="Unassembled WGS sequence"/>
</dbReference>
<dbReference type="GO" id="GO:0016740">
    <property type="term" value="F:transferase activity"/>
    <property type="evidence" value="ECO:0007669"/>
    <property type="project" value="UniProtKB-KW"/>
</dbReference>
<dbReference type="Pfam" id="PF00132">
    <property type="entry name" value="Hexapep"/>
    <property type="match status" value="2"/>
</dbReference>
<evidence type="ECO:0000313" key="6">
    <source>
        <dbReference type="Proteomes" id="UP001595846"/>
    </source>
</evidence>
<evidence type="ECO:0000313" key="5">
    <source>
        <dbReference type="EMBL" id="MFC3958307.1"/>
    </source>
</evidence>
<gene>
    <name evidence="5" type="ORF">ACFOUR_07985</name>
</gene>
<dbReference type="InterPro" id="IPR001451">
    <property type="entry name" value="Hexapep"/>
</dbReference>
<dbReference type="CDD" id="cd03358">
    <property type="entry name" value="LbH_WxcM_N_like"/>
    <property type="match status" value="1"/>
</dbReference>
<evidence type="ECO:0000256" key="3">
    <source>
        <dbReference type="ARBA" id="ARBA00022915"/>
    </source>
</evidence>
<evidence type="ECO:0000256" key="2">
    <source>
        <dbReference type="ARBA" id="ARBA00022679"/>
    </source>
</evidence>
<dbReference type="Gene3D" id="2.160.10.10">
    <property type="entry name" value="Hexapeptide repeat proteins"/>
    <property type="match status" value="1"/>
</dbReference>
<comment type="caution">
    <text evidence="5">The sequence shown here is derived from an EMBL/GenBank/DDBJ whole genome shotgun (WGS) entry which is preliminary data.</text>
</comment>
<keyword evidence="6" id="KW-1185">Reference proteome</keyword>
<dbReference type="RefSeq" id="WP_256531345.1">
    <property type="nucleotide sequence ID" value="NZ_CP101824.1"/>
</dbReference>
<keyword evidence="1" id="KW-0028">Amino-acid biosynthesis</keyword>
<dbReference type="PANTHER" id="PTHR43300">
    <property type="entry name" value="ACETYLTRANSFERASE"/>
    <property type="match status" value="1"/>
</dbReference>
<evidence type="ECO:0000256" key="1">
    <source>
        <dbReference type="ARBA" id="ARBA00022605"/>
    </source>
</evidence>
<dbReference type="InterPro" id="IPR050179">
    <property type="entry name" value="Trans_hexapeptide_repeat"/>
</dbReference>
<keyword evidence="4" id="KW-0457">Lysine biosynthesis</keyword>
<reference evidence="5 6" key="1">
    <citation type="journal article" date="2019" name="Int. J. Syst. Evol. Microbiol.">
        <title>The Global Catalogue of Microorganisms (GCM) 10K type strain sequencing project: providing services to taxonomists for standard genome sequencing and annotation.</title>
        <authorList>
            <consortium name="The Broad Institute Genomics Platform"/>
            <consortium name="The Broad Institute Genome Sequencing Center for Infectious Disease"/>
            <person name="Wu L."/>
            <person name="Ma J."/>
        </authorList>
    </citation>
    <scope>NUCLEOTIDE SEQUENCE [LARGE SCALE GENOMIC DNA]</scope>
    <source>
        <strain evidence="5 6">IBRC-M 10256</strain>
    </source>
</reference>
<accession>A0ABD5NMV2</accession>
<dbReference type="EMBL" id="JBHSAQ010000003">
    <property type="protein sequence ID" value="MFC3958307.1"/>
    <property type="molecule type" value="Genomic_DNA"/>
</dbReference>
<keyword evidence="2" id="KW-0808">Transferase</keyword>
<dbReference type="PROSITE" id="PS00101">
    <property type="entry name" value="HEXAPEP_TRANSFERASES"/>
    <property type="match status" value="1"/>
</dbReference>
<dbReference type="InterPro" id="IPR011004">
    <property type="entry name" value="Trimer_LpxA-like_sf"/>
</dbReference>
<sequence>MTNAPYGRNCHIHDDAAIGTERGRPPTIGDDATIRRGAIIYDDVTIGDRFTTGHHVLVRERTTIGDDVLVGTRTTIDGRTDIGSGVSIQSAVYVPSDTRIGSNVFVGPGAVLTNDEYPIRREADLQGPTVEDGASIGANATILPGVTIGDGAFVAAGSVVTDDVPAETLALGAPARTEPLPEPLDRPNQIE</sequence>
<dbReference type="InterPro" id="IPR018357">
    <property type="entry name" value="Hexapep_transf_CS"/>
</dbReference>
<dbReference type="GO" id="GO:0019877">
    <property type="term" value="P:diaminopimelate biosynthetic process"/>
    <property type="evidence" value="ECO:0007669"/>
    <property type="project" value="UniProtKB-KW"/>
</dbReference>
<evidence type="ECO:0000256" key="4">
    <source>
        <dbReference type="ARBA" id="ARBA00023154"/>
    </source>
</evidence>
<dbReference type="SUPFAM" id="SSF51161">
    <property type="entry name" value="Trimeric LpxA-like enzymes"/>
    <property type="match status" value="1"/>
</dbReference>
<dbReference type="GeneID" id="73904077"/>
<name>A0ABD5NMV2_9EURY</name>
<dbReference type="GO" id="GO:0009085">
    <property type="term" value="P:lysine biosynthetic process"/>
    <property type="evidence" value="ECO:0007669"/>
    <property type="project" value="UniProtKB-KW"/>
</dbReference>
<keyword evidence="3" id="KW-0220">Diaminopimelate biosynthesis</keyword>
<proteinExistence type="predicted"/>